<dbReference type="AlphaFoldDB" id="A0ABD0YA56"/>
<organism evidence="1 2">
    <name type="scientific">Ranatra chinensis</name>
    <dbReference type="NCBI Taxonomy" id="642074"/>
    <lineage>
        <taxon>Eukaryota</taxon>
        <taxon>Metazoa</taxon>
        <taxon>Ecdysozoa</taxon>
        <taxon>Arthropoda</taxon>
        <taxon>Hexapoda</taxon>
        <taxon>Insecta</taxon>
        <taxon>Pterygota</taxon>
        <taxon>Neoptera</taxon>
        <taxon>Paraneoptera</taxon>
        <taxon>Hemiptera</taxon>
        <taxon>Heteroptera</taxon>
        <taxon>Panheteroptera</taxon>
        <taxon>Nepomorpha</taxon>
        <taxon>Nepidae</taxon>
        <taxon>Ranatrinae</taxon>
        <taxon>Ranatra</taxon>
    </lineage>
</organism>
<name>A0ABD0YA56_9HEMI</name>
<keyword evidence="2" id="KW-1185">Reference proteome</keyword>
<accession>A0ABD0YA56</accession>
<evidence type="ECO:0000313" key="2">
    <source>
        <dbReference type="Proteomes" id="UP001558652"/>
    </source>
</evidence>
<proteinExistence type="predicted"/>
<protein>
    <submittedName>
        <fullName evidence="1">Uncharacterized protein</fullName>
    </submittedName>
</protein>
<comment type="caution">
    <text evidence="1">The sequence shown here is derived from an EMBL/GenBank/DDBJ whole genome shotgun (WGS) entry which is preliminary data.</text>
</comment>
<reference evidence="1 2" key="1">
    <citation type="submission" date="2024-07" db="EMBL/GenBank/DDBJ databases">
        <title>Chromosome-level genome assembly of the water stick insect Ranatra chinensis (Heteroptera: Nepidae).</title>
        <authorList>
            <person name="Liu X."/>
        </authorList>
    </citation>
    <scope>NUCLEOTIDE SEQUENCE [LARGE SCALE GENOMIC DNA]</scope>
    <source>
        <strain evidence="1">Cailab_2021Rc</strain>
        <tissue evidence="1">Muscle</tissue>
    </source>
</reference>
<dbReference type="Proteomes" id="UP001558652">
    <property type="component" value="Unassembled WGS sequence"/>
</dbReference>
<gene>
    <name evidence="1" type="ORF">AAG570_001912</name>
</gene>
<dbReference type="EMBL" id="JBFDAA010000011">
    <property type="protein sequence ID" value="KAL1124142.1"/>
    <property type="molecule type" value="Genomic_DNA"/>
</dbReference>
<evidence type="ECO:0000313" key="1">
    <source>
        <dbReference type="EMBL" id="KAL1124142.1"/>
    </source>
</evidence>
<sequence length="162" mass="17567">MARCPSCLTDEAANSHELTASPQRQGITPGTVDFKRVKRLVDGKRPASQQQLRISVQKIPLRLLNVASCNPPPTVNKQILSEQFSGTLSVIGRTDPMSPPEDLAPPIAPVEFINGMNDLMEEATHQVTLVTLPDLFWSTIALAQASHNANISSICEEGLRDG</sequence>